<organism evidence="2 3">
    <name type="scientific">Chiayiivirga flava</name>
    <dbReference type="NCBI Taxonomy" id="659595"/>
    <lineage>
        <taxon>Bacteria</taxon>
        <taxon>Pseudomonadati</taxon>
        <taxon>Pseudomonadota</taxon>
        <taxon>Gammaproteobacteria</taxon>
        <taxon>Lysobacterales</taxon>
        <taxon>Lysobacteraceae</taxon>
        <taxon>Chiayiivirga</taxon>
    </lineage>
</organism>
<keyword evidence="3" id="KW-1185">Reference proteome</keyword>
<keyword evidence="1" id="KW-0472">Membrane</keyword>
<evidence type="ECO:0000313" key="3">
    <source>
        <dbReference type="Proteomes" id="UP000521199"/>
    </source>
</evidence>
<dbReference type="Proteomes" id="UP000521199">
    <property type="component" value="Unassembled WGS sequence"/>
</dbReference>
<name>A0A7W8D8P7_9GAMM</name>
<feature type="transmembrane region" description="Helical" evidence="1">
    <location>
        <begin position="103"/>
        <end position="124"/>
    </location>
</feature>
<comment type="caution">
    <text evidence="2">The sequence shown here is derived from an EMBL/GenBank/DDBJ whole genome shotgun (WGS) entry which is preliminary data.</text>
</comment>
<protein>
    <recommendedName>
        <fullName evidence="4">DUF4345 domain-containing protein</fullName>
    </recommendedName>
</protein>
<sequence length="126" mass="14288">MDERLPIWLCGVHSLGFALFHLAFWRLFDWPRDLRSCSVATRAVTQILNLRLTYVFLAVAAACFFLADDLLGTRLGHCLLGAMSLFWLGRLIEQALFLRFNHWGLHVLSVLFALGAVLFAWPLLAA</sequence>
<proteinExistence type="predicted"/>
<keyword evidence="1" id="KW-1133">Transmembrane helix</keyword>
<gene>
    <name evidence="2" type="ORF">HNQ52_002382</name>
</gene>
<feature type="transmembrane region" description="Helical" evidence="1">
    <location>
        <begin position="48"/>
        <end position="67"/>
    </location>
</feature>
<feature type="transmembrane region" description="Helical" evidence="1">
    <location>
        <begin position="6"/>
        <end position="28"/>
    </location>
</feature>
<dbReference type="AlphaFoldDB" id="A0A7W8D8P7"/>
<reference evidence="2 3" key="1">
    <citation type="submission" date="2020-08" db="EMBL/GenBank/DDBJ databases">
        <title>Genomic Encyclopedia of Type Strains, Phase IV (KMG-IV): sequencing the most valuable type-strain genomes for metagenomic binning, comparative biology and taxonomic classification.</title>
        <authorList>
            <person name="Goeker M."/>
        </authorList>
    </citation>
    <scope>NUCLEOTIDE SEQUENCE [LARGE SCALE GENOMIC DNA]</scope>
    <source>
        <strain evidence="2 3">DSM 24163</strain>
    </source>
</reference>
<evidence type="ECO:0008006" key="4">
    <source>
        <dbReference type="Google" id="ProtNLM"/>
    </source>
</evidence>
<evidence type="ECO:0000256" key="1">
    <source>
        <dbReference type="SAM" id="Phobius"/>
    </source>
</evidence>
<dbReference type="RefSeq" id="WP_183961382.1">
    <property type="nucleotide sequence ID" value="NZ_JACHHP010000004.1"/>
</dbReference>
<accession>A0A7W8D8P7</accession>
<evidence type="ECO:0000313" key="2">
    <source>
        <dbReference type="EMBL" id="MBB5208832.1"/>
    </source>
</evidence>
<feature type="transmembrane region" description="Helical" evidence="1">
    <location>
        <begin position="73"/>
        <end position="91"/>
    </location>
</feature>
<dbReference type="EMBL" id="JACHHP010000004">
    <property type="protein sequence ID" value="MBB5208832.1"/>
    <property type="molecule type" value="Genomic_DNA"/>
</dbReference>
<keyword evidence="1" id="KW-0812">Transmembrane</keyword>